<dbReference type="PATRIC" id="fig|1705561.3.peg.2171"/>
<evidence type="ECO:0000313" key="10">
    <source>
        <dbReference type="EMBL" id="KOY16476.1"/>
    </source>
</evidence>
<dbReference type="AlphaFoldDB" id="A0A0M9BQV0"/>
<dbReference type="Pfam" id="PF01475">
    <property type="entry name" value="FUR"/>
    <property type="match status" value="1"/>
</dbReference>
<evidence type="ECO:0000256" key="2">
    <source>
        <dbReference type="ARBA" id="ARBA00022491"/>
    </source>
</evidence>
<dbReference type="GO" id="GO:0045892">
    <property type="term" value="P:negative regulation of DNA-templated transcription"/>
    <property type="evidence" value="ECO:0007669"/>
    <property type="project" value="TreeGrafter"/>
</dbReference>
<keyword evidence="2" id="KW-0678">Repressor</keyword>
<dbReference type="CDD" id="cd07153">
    <property type="entry name" value="Fur_like"/>
    <property type="match status" value="1"/>
</dbReference>
<accession>A0A0M9BQV0</accession>
<keyword evidence="11" id="KW-1185">Reference proteome</keyword>
<keyword evidence="4 8" id="KW-0862">Zinc</keyword>
<comment type="cofactor">
    <cofactor evidence="8">
        <name>Zn(2+)</name>
        <dbReference type="ChEBI" id="CHEBI:29105"/>
    </cofactor>
    <text evidence="8">Binds 1 zinc ion per subunit.</text>
</comment>
<evidence type="ECO:0000256" key="8">
    <source>
        <dbReference type="PIRSR" id="PIRSR602481-1"/>
    </source>
</evidence>
<organism evidence="10 11">
    <name type="scientific">Paenibacillus xylanivorans</name>
    <dbReference type="NCBI Taxonomy" id="1705561"/>
    <lineage>
        <taxon>Bacteria</taxon>
        <taxon>Bacillati</taxon>
        <taxon>Bacillota</taxon>
        <taxon>Bacilli</taxon>
        <taxon>Bacillales</taxon>
        <taxon>Paenibacillaceae</taxon>
        <taxon>Paenibacillus</taxon>
    </lineage>
</organism>
<dbReference type="InterPro" id="IPR002481">
    <property type="entry name" value="FUR"/>
</dbReference>
<dbReference type="InterPro" id="IPR043135">
    <property type="entry name" value="Fur_C"/>
</dbReference>
<dbReference type="Proteomes" id="UP000037688">
    <property type="component" value="Unassembled WGS sequence"/>
</dbReference>
<comment type="similarity">
    <text evidence="1">Belongs to the Fur family.</text>
</comment>
<evidence type="ECO:0000313" key="11">
    <source>
        <dbReference type="Proteomes" id="UP000037688"/>
    </source>
</evidence>
<feature type="binding site" evidence="9">
    <location>
        <position position="140"/>
    </location>
    <ligand>
        <name>Fe cation</name>
        <dbReference type="ChEBI" id="CHEBI:24875"/>
    </ligand>
</feature>
<sequence length="163" mass="18581">MASNRGKCISEQIDDIKKQLVAKGYKLTQQREVTVRVLLEHEKDHFSAEEVFLLVKEQFPEIGLATVYRTLELLSDLQVVEKINFGDGAARFDLRSTDGSHHHHHLICTECGTVEEIMEDGLLRLEQQIERQYGFAVTDHRLDFQGVCKECRAKQALNEQAAG</sequence>
<keyword evidence="9" id="KW-0408">Iron</keyword>
<feature type="binding site" evidence="8">
    <location>
        <position position="108"/>
    </location>
    <ligand>
        <name>Zn(2+)</name>
        <dbReference type="ChEBI" id="CHEBI:29105"/>
    </ligand>
</feature>
<dbReference type="InterPro" id="IPR036388">
    <property type="entry name" value="WH-like_DNA-bd_sf"/>
</dbReference>
<feature type="binding site" evidence="8">
    <location>
        <position position="151"/>
    </location>
    <ligand>
        <name>Zn(2+)</name>
        <dbReference type="ChEBI" id="CHEBI:29105"/>
    </ligand>
</feature>
<comment type="cofactor">
    <cofactor evidence="9">
        <name>Mn(2+)</name>
        <dbReference type="ChEBI" id="CHEBI:29035"/>
    </cofactor>
    <cofactor evidence="9">
        <name>Fe(2+)</name>
        <dbReference type="ChEBI" id="CHEBI:29033"/>
    </cofactor>
    <text evidence="9">Binds 1 Mn(2+) or Fe(2+) ion per subunit.</text>
</comment>
<dbReference type="InterPro" id="IPR036390">
    <property type="entry name" value="WH_DNA-bd_sf"/>
</dbReference>
<dbReference type="GO" id="GO:0003700">
    <property type="term" value="F:DNA-binding transcription factor activity"/>
    <property type="evidence" value="ECO:0007669"/>
    <property type="project" value="InterPro"/>
</dbReference>
<proteinExistence type="inferred from homology"/>
<dbReference type="FunFam" id="1.10.10.10:FF:000051">
    <property type="entry name" value="Fur family transcriptional regulator"/>
    <property type="match status" value="1"/>
</dbReference>
<keyword evidence="7" id="KW-0804">Transcription</keyword>
<evidence type="ECO:0000256" key="3">
    <source>
        <dbReference type="ARBA" id="ARBA00022723"/>
    </source>
</evidence>
<name>A0A0M9BQV0_9BACL</name>
<dbReference type="GO" id="GO:0008270">
    <property type="term" value="F:zinc ion binding"/>
    <property type="evidence" value="ECO:0007669"/>
    <property type="project" value="TreeGrafter"/>
</dbReference>
<comment type="caution">
    <text evidence="10">The sequence shown here is derived from an EMBL/GenBank/DDBJ whole genome shotgun (WGS) entry which is preliminary data.</text>
</comment>
<evidence type="ECO:0000256" key="5">
    <source>
        <dbReference type="ARBA" id="ARBA00023015"/>
    </source>
</evidence>
<dbReference type="PANTHER" id="PTHR33202:SF7">
    <property type="entry name" value="FERRIC UPTAKE REGULATION PROTEIN"/>
    <property type="match status" value="1"/>
</dbReference>
<evidence type="ECO:0000256" key="1">
    <source>
        <dbReference type="ARBA" id="ARBA00007957"/>
    </source>
</evidence>
<keyword evidence="3 8" id="KW-0479">Metal-binding</keyword>
<evidence type="ECO:0000256" key="4">
    <source>
        <dbReference type="ARBA" id="ARBA00022833"/>
    </source>
</evidence>
<evidence type="ECO:0000256" key="6">
    <source>
        <dbReference type="ARBA" id="ARBA00023125"/>
    </source>
</evidence>
<evidence type="ECO:0000256" key="9">
    <source>
        <dbReference type="PIRSR" id="PIRSR602481-2"/>
    </source>
</evidence>
<keyword evidence="5" id="KW-0805">Transcription regulation</keyword>
<gene>
    <name evidence="10" type="ORF">AMS66_11490</name>
</gene>
<keyword evidence="6" id="KW-0238">DNA-binding</keyword>
<evidence type="ECO:0000256" key="7">
    <source>
        <dbReference type="ARBA" id="ARBA00023163"/>
    </source>
</evidence>
<protein>
    <submittedName>
        <fullName evidence="10">Fur family transcriptional regulator</fullName>
    </submittedName>
</protein>
<feature type="binding site" evidence="8">
    <location>
        <position position="111"/>
    </location>
    <ligand>
        <name>Zn(2+)</name>
        <dbReference type="ChEBI" id="CHEBI:29105"/>
    </ligand>
</feature>
<dbReference type="GO" id="GO:1900376">
    <property type="term" value="P:regulation of secondary metabolite biosynthetic process"/>
    <property type="evidence" value="ECO:0007669"/>
    <property type="project" value="TreeGrafter"/>
</dbReference>
<dbReference type="PANTHER" id="PTHR33202">
    <property type="entry name" value="ZINC UPTAKE REGULATION PROTEIN"/>
    <property type="match status" value="1"/>
</dbReference>
<dbReference type="Gene3D" id="1.10.10.10">
    <property type="entry name" value="Winged helix-like DNA-binding domain superfamily/Winged helix DNA-binding domain"/>
    <property type="match status" value="1"/>
</dbReference>
<feature type="binding site" evidence="9">
    <location>
        <position position="102"/>
    </location>
    <ligand>
        <name>Fe cation</name>
        <dbReference type="ChEBI" id="CHEBI:24875"/>
    </ligand>
</feature>
<dbReference type="EMBL" id="LITU01000053">
    <property type="protein sequence ID" value="KOY16476.1"/>
    <property type="molecule type" value="Genomic_DNA"/>
</dbReference>
<dbReference type="Gene3D" id="3.30.1490.190">
    <property type="match status" value="1"/>
</dbReference>
<dbReference type="SUPFAM" id="SSF46785">
    <property type="entry name" value="Winged helix' DNA-binding domain"/>
    <property type="match status" value="1"/>
</dbReference>
<feature type="binding site" evidence="8">
    <location>
        <position position="148"/>
    </location>
    <ligand>
        <name>Zn(2+)</name>
        <dbReference type="ChEBI" id="CHEBI:29105"/>
    </ligand>
</feature>
<reference evidence="10 11" key="1">
    <citation type="submission" date="2015-08" db="EMBL/GenBank/DDBJ databases">
        <title>Draft genome sequence of cellulolytic and xylanolytic Paenibacillus sp. A59, isolated from a decaying forest soil from Patagonia, Argentina.</title>
        <authorList>
            <person name="Ghio S."/>
            <person name="Caceres A.M."/>
            <person name="Talia P."/>
            <person name="Grasso D."/>
            <person name="Campos E."/>
        </authorList>
    </citation>
    <scope>NUCLEOTIDE SEQUENCE [LARGE SCALE GENOMIC DNA]</scope>
    <source>
        <strain evidence="10 11">A59</strain>
    </source>
</reference>
<dbReference type="GO" id="GO:0000976">
    <property type="term" value="F:transcription cis-regulatory region binding"/>
    <property type="evidence" value="ECO:0007669"/>
    <property type="project" value="TreeGrafter"/>
</dbReference>